<sequence>MSAPASPRDDPPSISNLSLNQPMHYRPKSSSLPTTLVRTISIHSDGDTELVIQLFADRTFFSVTQLNGKLGTLLVCNVEESVIDNSTTYNIKTLLGTGVSRGSSLDGDTEVALREVFVRQVAERILKYSRSAAGVGENTILGEDGSSSFPPLVVGLGLKSFDREDFQKIVRAAMELYVEAMAIKMRSMGSGMECPD</sequence>
<gene>
    <name evidence="2" type="ORF">ACHAWO_006070</name>
</gene>
<dbReference type="AlphaFoldDB" id="A0ABD3PWZ7"/>
<accession>A0ABD3PWZ7</accession>
<proteinExistence type="predicted"/>
<organism evidence="2 3">
    <name type="scientific">Cyclotella atomus</name>
    <dbReference type="NCBI Taxonomy" id="382360"/>
    <lineage>
        <taxon>Eukaryota</taxon>
        <taxon>Sar</taxon>
        <taxon>Stramenopiles</taxon>
        <taxon>Ochrophyta</taxon>
        <taxon>Bacillariophyta</taxon>
        <taxon>Coscinodiscophyceae</taxon>
        <taxon>Thalassiosirophycidae</taxon>
        <taxon>Stephanodiscales</taxon>
        <taxon>Stephanodiscaceae</taxon>
        <taxon>Cyclotella</taxon>
    </lineage>
</organism>
<reference evidence="2 3" key="1">
    <citation type="submission" date="2024-10" db="EMBL/GenBank/DDBJ databases">
        <title>Updated reference genomes for cyclostephanoid diatoms.</title>
        <authorList>
            <person name="Roberts W.R."/>
            <person name="Alverson A.J."/>
        </authorList>
    </citation>
    <scope>NUCLEOTIDE SEQUENCE [LARGE SCALE GENOMIC DNA]</scope>
    <source>
        <strain evidence="2 3">AJA010-31</strain>
    </source>
</reference>
<dbReference type="Proteomes" id="UP001530400">
    <property type="component" value="Unassembled WGS sequence"/>
</dbReference>
<dbReference type="InterPro" id="IPR053720">
    <property type="entry name" value="Psm_Assembly_Chaperone"/>
</dbReference>
<keyword evidence="3" id="KW-1185">Reference proteome</keyword>
<dbReference type="PANTHER" id="PTHR31051">
    <property type="entry name" value="PROTEASOME ASSEMBLY CHAPERONE 3"/>
    <property type="match status" value="1"/>
</dbReference>
<feature type="region of interest" description="Disordered" evidence="1">
    <location>
        <begin position="1"/>
        <end position="30"/>
    </location>
</feature>
<protein>
    <recommendedName>
        <fullName evidence="4">Proteasome assembly chaperone 3</fullName>
    </recommendedName>
</protein>
<dbReference type="PANTHER" id="PTHR31051:SF1">
    <property type="entry name" value="PROTEASOME ASSEMBLY CHAPERONE 3"/>
    <property type="match status" value="1"/>
</dbReference>
<dbReference type="EMBL" id="JALLPJ020000432">
    <property type="protein sequence ID" value="KAL3792251.1"/>
    <property type="molecule type" value="Genomic_DNA"/>
</dbReference>
<dbReference type="InterPro" id="IPR018788">
    <property type="entry name" value="Proteasome_assmbl_chp_3"/>
</dbReference>
<evidence type="ECO:0008006" key="4">
    <source>
        <dbReference type="Google" id="ProtNLM"/>
    </source>
</evidence>
<evidence type="ECO:0000313" key="2">
    <source>
        <dbReference type="EMBL" id="KAL3792251.1"/>
    </source>
</evidence>
<evidence type="ECO:0000256" key="1">
    <source>
        <dbReference type="SAM" id="MobiDB-lite"/>
    </source>
</evidence>
<evidence type="ECO:0000313" key="3">
    <source>
        <dbReference type="Proteomes" id="UP001530400"/>
    </source>
</evidence>
<dbReference type="Gene3D" id="3.30.230.90">
    <property type="match status" value="1"/>
</dbReference>
<comment type="caution">
    <text evidence="2">The sequence shown here is derived from an EMBL/GenBank/DDBJ whole genome shotgun (WGS) entry which is preliminary data.</text>
</comment>
<name>A0ABD3PWZ7_9STRA</name>